<dbReference type="EMBL" id="VFOQ01000001">
    <property type="protein sequence ID" value="TQL60784.1"/>
    <property type="molecule type" value="Genomic_DNA"/>
</dbReference>
<evidence type="ECO:0000313" key="3">
    <source>
        <dbReference type="Proteomes" id="UP000319514"/>
    </source>
</evidence>
<proteinExistence type="predicted"/>
<dbReference type="Proteomes" id="UP000319514">
    <property type="component" value="Unassembled WGS sequence"/>
</dbReference>
<dbReference type="Pfam" id="PF00583">
    <property type="entry name" value="Acetyltransf_1"/>
    <property type="match status" value="1"/>
</dbReference>
<organism evidence="2 3">
    <name type="scientific">Oryzihumus leptocrescens</name>
    <dbReference type="NCBI Taxonomy" id="297536"/>
    <lineage>
        <taxon>Bacteria</taxon>
        <taxon>Bacillati</taxon>
        <taxon>Actinomycetota</taxon>
        <taxon>Actinomycetes</taxon>
        <taxon>Micrococcales</taxon>
        <taxon>Intrasporangiaceae</taxon>
        <taxon>Oryzihumus</taxon>
    </lineage>
</organism>
<accession>A0A542ZKB4</accession>
<gene>
    <name evidence="2" type="ORF">FB474_2181</name>
</gene>
<dbReference type="SUPFAM" id="SSF55729">
    <property type="entry name" value="Acyl-CoA N-acyltransferases (Nat)"/>
    <property type="match status" value="1"/>
</dbReference>
<dbReference type="GO" id="GO:0016747">
    <property type="term" value="F:acyltransferase activity, transferring groups other than amino-acyl groups"/>
    <property type="evidence" value="ECO:0007669"/>
    <property type="project" value="InterPro"/>
</dbReference>
<sequence length="256" mass="26871">MPTETVQQLPSWQELLEASGQDPFVRYDVGPAFAGGWAVDGAVAFLRRTPSGRTALALLGSPAGVGALVATVAADPAVVVGHDVRAITLPQPLEPLLERHFRMGAGSRWEWMWTQEVPQQQPAETALRALGNTADAGELTAFLADASPTASARPGDEGIEWWVGARDGSGTLVACGALQRTGAGSPHLAGIAVRPDRRGEGLGAAVTAALTRRAITLDGVSTLGMYSDNAVARSLYLRLGYRVAQAWATRVIRLLG</sequence>
<dbReference type="InterPro" id="IPR000182">
    <property type="entry name" value="GNAT_dom"/>
</dbReference>
<evidence type="ECO:0000259" key="1">
    <source>
        <dbReference type="PROSITE" id="PS51186"/>
    </source>
</evidence>
<dbReference type="Gene3D" id="3.40.630.30">
    <property type="match status" value="1"/>
</dbReference>
<comment type="caution">
    <text evidence="2">The sequence shown here is derived from an EMBL/GenBank/DDBJ whole genome shotgun (WGS) entry which is preliminary data.</text>
</comment>
<dbReference type="PROSITE" id="PS51186">
    <property type="entry name" value="GNAT"/>
    <property type="match status" value="1"/>
</dbReference>
<keyword evidence="3" id="KW-1185">Reference proteome</keyword>
<evidence type="ECO:0000313" key="2">
    <source>
        <dbReference type="EMBL" id="TQL60784.1"/>
    </source>
</evidence>
<reference evidence="2 3" key="1">
    <citation type="submission" date="2019-06" db="EMBL/GenBank/DDBJ databases">
        <title>Sequencing the genomes of 1000 actinobacteria strains.</title>
        <authorList>
            <person name="Klenk H.-P."/>
        </authorList>
    </citation>
    <scope>NUCLEOTIDE SEQUENCE [LARGE SCALE GENOMIC DNA]</scope>
    <source>
        <strain evidence="2 3">DSM 18082</strain>
    </source>
</reference>
<protein>
    <submittedName>
        <fullName evidence="2">FR47-like protein</fullName>
    </submittedName>
</protein>
<dbReference type="OrthoDB" id="5143160at2"/>
<name>A0A542ZKB4_9MICO</name>
<dbReference type="RefSeq" id="WP_141788636.1">
    <property type="nucleotide sequence ID" value="NZ_BAAAKX010000016.1"/>
</dbReference>
<dbReference type="InterPro" id="IPR016181">
    <property type="entry name" value="Acyl_CoA_acyltransferase"/>
</dbReference>
<feature type="domain" description="N-acetyltransferase" evidence="1">
    <location>
        <begin position="125"/>
        <end position="256"/>
    </location>
</feature>
<dbReference type="AlphaFoldDB" id="A0A542ZKB4"/>